<evidence type="ECO:0000256" key="4">
    <source>
        <dbReference type="SAM" id="Phobius"/>
    </source>
</evidence>
<organism evidence="5 6">
    <name type="scientific">Bemisia tabaci</name>
    <name type="common">Sweetpotato whitefly</name>
    <name type="synonym">Aleurodes tabaci</name>
    <dbReference type="NCBI Taxonomy" id="7038"/>
    <lineage>
        <taxon>Eukaryota</taxon>
        <taxon>Metazoa</taxon>
        <taxon>Ecdysozoa</taxon>
        <taxon>Arthropoda</taxon>
        <taxon>Hexapoda</taxon>
        <taxon>Insecta</taxon>
        <taxon>Pterygota</taxon>
        <taxon>Neoptera</taxon>
        <taxon>Paraneoptera</taxon>
        <taxon>Hemiptera</taxon>
        <taxon>Sternorrhyncha</taxon>
        <taxon>Aleyrodoidea</taxon>
        <taxon>Aleyrodidae</taxon>
        <taxon>Aleyrodinae</taxon>
        <taxon>Bemisia</taxon>
    </lineage>
</organism>
<dbReference type="SUPFAM" id="SSF51735">
    <property type="entry name" value="NAD(P)-binding Rossmann-fold domains"/>
    <property type="match status" value="1"/>
</dbReference>
<dbReference type="Gene3D" id="3.40.50.720">
    <property type="entry name" value="NAD(P)-binding Rossmann-like Domain"/>
    <property type="match status" value="1"/>
</dbReference>
<keyword evidence="4" id="KW-1133">Transmembrane helix</keyword>
<dbReference type="Pfam" id="PF00106">
    <property type="entry name" value="adh_short"/>
    <property type="match status" value="1"/>
</dbReference>
<dbReference type="EMBL" id="OU963865">
    <property type="protein sequence ID" value="CAH0770954.1"/>
    <property type="molecule type" value="Genomic_DNA"/>
</dbReference>
<evidence type="ECO:0000313" key="5">
    <source>
        <dbReference type="EMBL" id="CAH0770954.1"/>
    </source>
</evidence>
<dbReference type="Proteomes" id="UP001152759">
    <property type="component" value="Chromosome 4"/>
</dbReference>
<evidence type="ECO:0000256" key="1">
    <source>
        <dbReference type="ARBA" id="ARBA00006484"/>
    </source>
</evidence>
<evidence type="ECO:0000313" key="6">
    <source>
        <dbReference type="Proteomes" id="UP001152759"/>
    </source>
</evidence>
<protein>
    <submittedName>
        <fullName evidence="5">Uncharacterized protein</fullName>
    </submittedName>
</protein>
<dbReference type="PRINTS" id="PR00080">
    <property type="entry name" value="SDRFAMILY"/>
</dbReference>
<proteinExistence type="inferred from homology"/>
<evidence type="ECO:0000256" key="3">
    <source>
        <dbReference type="RuleBase" id="RU000363"/>
    </source>
</evidence>
<dbReference type="InterPro" id="IPR002347">
    <property type="entry name" value="SDR_fam"/>
</dbReference>
<dbReference type="PANTHER" id="PTHR24322:SF736">
    <property type="entry name" value="RETINOL DEHYDROGENASE 10"/>
    <property type="match status" value="1"/>
</dbReference>
<sequence>MGIQQRLPKDFIKLVFQVIWFQIAVIPMFLWAVLMAILPSRRKSLKDEVVLITGAGNGLGKELAMQMAKKGCKLALVDIKEETVTKVANEINVRHGDVAKAYVANLGISEDISALAQRVLADFQRVDILLNNAALVFSGVKVHEHKDKEIDGMFRVNIMSHFMMMREFLPGMLKRNHGHVVAISSVASLGAGPNGSAYIATKWATTGLMQSLRDELREIPNNKVQVSNICPYFINSGTDMSRMWNLRMPAISVEYAASSAIDGIQKNKFEFTIPWYHHPTFMVLKIVPQSIRDYFITIFYASMRSLTDEERTSLTTVKIMDETNKRVAGSV</sequence>
<dbReference type="InterPro" id="IPR036291">
    <property type="entry name" value="NAD(P)-bd_dom_sf"/>
</dbReference>
<gene>
    <name evidence="5" type="ORF">BEMITA_LOCUS7763</name>
</gene>
<dbReference type="AlphaFoldDB" id="A0A9P0C596"/>
<keyword evidence="4" id="KW-0472">Membrane</keyword>
<feature type="transmembrane region" description="Helical" evidence="4">
    <location>
        <begin position="14"/>
        <end position="38"/>
    </location>
</feature>
<dbReference type="PRINTS" id="PR00081">
    <property type="entry name" value="GDHRDH"/>
</dbReference>
<accession>A0A9P0C596</accession>
<keyword evidence="6" id="KW-1185">Reference proteome</keyword>
<dbReference type="PANTHER" id="PTHR24322">
    <property type="entry name" value="PKSB"/>
    <property type="match status" value="1"/>
</dbReference>
<name>A0A9P0C596_BEMTA</name>
<reference evidence="5" key="1">
    <citation type="submission" date="2021-12" db="EMBL/GenBank/DDBJ databases">
        <authorList>
            <person name="King R."/>
        </authorList>
    </citation>
    <scope>NUCLEOTIDE SEQUENCE</scope>
</reference>
<evidence type="ECO:0000256" key="2">
    <source>
        <dbReference type="ARBA" id="ARBA00023002"/>
    </source>
</evidence>
<keyword evidence="4" id="KW-0812">Transmembrane</keyword>
<comment type="similarity">
    <text evidence="1 3">Belongs to the short-chain dehydrogenases/reductases (SDR) family.</text>
</comment>
<dbReference type="GO" id="GO:0016616">
    <property type="term" value="F:oxidoreductase activity, acting on the CH-OH group of donors, NAD or NADP as acceptor"/>
    <property type="evidence" value="ECO:0007669"/>
    <property type="project" value="TreeGrafter"/>
</dbReference>
<keyword evidence="2" id="KW-0560">Oxidoreductase</keyword>